<dbReference type="SUPFAM" id="SSF47473">
    <property type="entry name" value="EF-hand"/>
    <property type="match status" value="1"/>
</dbReference>
<evidence type="ECO:0000313" key="4">
    <source>
        <dbReference type="Proteomes" id="UP001158576"/>
    </source>
</evidence>
<evidence type="ECO:0000259" key="2">
    <source>
        <dbReference type="PROSITE" id="PS50222"/>
    </source>
</evidence>
<organism evidence="3 4">
    <name type="scientific">Oikopleura dioica</name>
    <name type="common">Tunicate</name>
    <dbReference type="NCBI Taxonomy" id="34765"/>
    <lineage>
        <taxon>Eukaryota</taxon>
        <taxon>Metazoa</taxon>
        <taxon>Chordata</taxon>
        <taxon>Tunicata</taxon>
        <taxon>Appendicularia</taxon>
        <taxon>Copelata</taxon>
        <taxon>Oikopleuridae</taxon>
        <taxon>Oikopleura</taxon>
    </lineage>
</organism>
<dbReference type="Proteomes" id="UP001158576">
    <property type="component" value="Chromosome PAR"/>
</dbReference>
<dbReference type="PROSITE" id="PS00303">
    <property type="entry name" value="S100_CABP"/>
    <property type="match status" value="1"/>
</dbReference>
<dbReference type="Gene3D" id="1.10.238.10">
    <property type="entry name" value="EF-hand"/>
    <property type="match status" value="1"/>
</dbReference>
<accession>A0ABN7RI07</accession>
<name>A0ABN7RI07_OIKDI</name>
<keyword evidence="1" id="KW-0106">Calcium</keyword>
<evidence type="ECO:0000313" key="3">
    <source>
        <dbReference type="EMBL" id="CAG5078016.1"/>
    </source>
</evidence>
<dbReference type="InterPro" id="IPR018247">
    <property type="entry name" value="EF_Hand_1_Ca_BS"/>
</dbReference>
<dbReference type="InterPro" id="IPR002048">
    <property type="entry name" value="EF_hand_dom"/>
</dbReference>
<dbReference type="Pfam" id="PF13499">
    <property type="entry name" value="EF-hand_7"/>
    <property type="match status" value="1"/>
</dbReference>
<sequence>MTKIVDLMKSIIGIFNEHAGEDKMLDKEELKAMMAHDVFSSQEKLEELVNELDKNHDDKISFDEFIKSMAYICALVKIDGEDAADFNGGHDPTWRGWMNPNTLR</sequence>
<proteinExistence type="predicted"/>
<dbReference type="InterPro" id="IPR001751">
    <property type="entry name" value="S100/CaBP7/8-like_CS"/>
</dbReference>
<feature type="domain" description="EF-hand" evidence="2">
    <location>
        <begin position="40"/>
        <end position="75"/>
    </location>
</feature>
<protein>
    <submittedName>
        <fullName evidence="3">Oidioi.mRNA.OKI2018_I69.PAR.g8871.t1.cds</fullName>
    </submittedName>
</protein>
<evidence type="ECO:0000256" key="1">
    <source>
        <dbReference type="ARBA" id="ARBA00022837"/>
    </source>
</evidence>
<dbReference type="InterPro" id="IPR011992">
    <property type="entry name" value="EF-hand-dom_pair"/>
</dbReference>
<dbReference type="PROSITE" id="PS00018">
    <property type="entry name" value="EF_HAND_1"/>
    <property type="match status" value="1"/>
</dbReference>
<keyword evidence="4" id="KW-1185">Reference proteome</keyword>
<reference evidence="3 4" key="1">
    <citation type="submission" date="2021-04" db="EMBL/GenBank/DDBJ databases">
        <authorList>
            <person name="Bliznina A."/>
        </authorList>
    </citation>
    <scope>NUCLEOTIDE SEQUENCE [LARGE SCALE GENOMIC DNA]</scope>
</reference>
<dbReference type="PROSITE" id="PS50222">
    <property type="entry name" value="EF_HAND_2"/>
    <property type="match status" value="1"/>
</dbReference>
<dbReference type="EMBL" id="OU015568">
    <property type="protein sequence ID" value="CAG5078016.1"/>
    <property type="molecule type" value="Genomic_DNA"/>
</dbReference>
<gene>
    <name evidence="3" type="ORF">OKIOD_LOCUS429</name>
</gene>